<keyword evidence="12" id="KW-1185">Reference proteome</keyword>
<evidence type="ECO:0000259" key="8">
    <source>
        <dbReference type="Pfam" id="PF18052"/>
    </source>
</evidence>
<feature type="domain" description="Disease resistance R13L4/SHOC-2-like LRR" evidence="10">
    <location>
        <begin position="705"/>
        <end position="1078"/>
    </location>
</feature>
<sequence>MAELAFGAVRSLLGLLREEAQQLTRVGDDVRFIQEEMESMESFLQYLAETTPTSGEHKPPVRTWMKQVRDLAFDCSNCVDLYVRQGRGQLAARDSGGGRLAGLLRSLWSTSFLTALLAQRDAAAQIQQLKARVRDVGERRQRYGVELPAMVESDDKQQVKSTNQVPKQQPALIIQLPMSKKTDDNTDAGSGGMEGAVSAAAGDIKDAGPGGTEVARLSTQSAGDDEGGDHEWGARPIMAVSHDFIRATLGFSEPNILEENTKKLVELLTSQPQHGSTVPPGVHADNRQKEAAAAKQNRPWPPPLENIIFIAAPEKEDGGDLVRQVLRDPKVSTVFKKVIWLRLDFGFLFALLNFYEQILQKGGLWFILRFLLDDLFPKEAGKDMKKKDKWDEAKIAEEISKRKGLKDTASLFVIEGSVATGRLWDLIKEALGKFGCTPGSAAIVIVTDMANADELRRERGISASWPLVIHSLVDYWSTKALAVLDRNRLKTDYLQKNIRSILRQIQDHCKPQGFCIKMFVHYLSANPNRSKDELDELLIRTLVSTGNLPPDDSDATEIREANGKMLLKFCYNDLPRAYRNCMLYLAIFPPDRTIWRSRLVMRWIIEGLITGRDMRRAVLRAERCFDTLVSRWFVCPADITAAREVRTCTIQHQLIQELINDGAKEEQFLDPRLSRHLAQHFSVHSDLQLRRSNTIEDFMLNLGKKSRRSMVSRAQLTLVKVIDLEDCKYLKSPVSRKDSKNMRLYLKNICSNMLLLKYLSIRNTDVDKLPQNINNLLHLEILDIRQTRLPSDATKDIMLPKLKCLLAGHTQTATTGMAEKHVPSVQIPSKISAMPNMEVLSHVNSLYDADVLKHIGHLWQLRKLGAVINGNLKDWLNAIGDLNECLRSLSIHIENRSDRDVAQAAEEQRINPDTSFHLELLERLSISGSTSRELLPLFFKDDHHKLIAKVTLRDTLLDNSTLEAYLKKLSGLQRIKLRYRSYTQRELTFNSHVLPKLKFLIVECSTITSIKFHSDAAPKLEKIVWSFTKMESLSGIKNLPVLKELMLKGDENIVLDQMSKDIADQLSKDIAEHPNFPVLIHNPPQN</sequence>
<comment type="similarity">
    <text evidence="1">Belongs to the disease resistance NB-LRR family.</text>
</comment>
<evidence type="ECO:0000256" key="5">
    <source>
        <dbReference type="ARBA" id="ARBA00022821"/>
    </source>
</evidence>
<dbReference type="AlphaFoldDB" id="A0ABC9DRX5"/>
<dbReference type="InterPro" id="IPR032675">
    <property type="entry name" value="LRR_dom_sf"/>
</dbReference>
<dbReference type="EMBL" id="OZ075144">
    <property type="protein sequence ID" value="CAL5043983.1"/>
    <property type="molecule type" value="Genomic_DNA"/>
</dbReference>
<evidence type="ECO:0008006" key="13">
    <source>
        <dbReference type="Google" id="ProtNLM"/>
    </source>
</evidence>
<evidence type="ECO:0000256" key="6">
    <source>
        <dbReference type="ARBA" id="ARBA00023054"/>
    </source>
</evidence>
<evidence type="ECO:0000313" key="12">
    <source>
        <dbReference type="Proteomes" id="UP001497457"/>
    </source>
</evidence>
<gene>
    <name evidence="11" type="ORF">URODEC1_LOCUS88030</name>
</gene>
<evidence type="ECO:0000256" key="2">
    <source>
        <dbReference type="ARBA" id="ARBA00022614"/>
    </source>
</evidence>
<dbReference type="InterPro" id="IPR055414">
    <property type="entry name" value="LRR_R13L4/SHOC2-like"/>
</dbReference>
<keyword evidence="4" id="KW-0547">Nucleotide-binding</keyword>
<protein>
    <recommendedName>
        <fullName evidence="13">Rx N-terminal domain-containing protein</fullName>
    </recommendedName>
</protein>
<evidence type="ECO:0000256" key="4">
    <source>
        <dbReference type="ARBA" id="ARBA00022741"/>
    </source>
</evidence>
<evidence type="ECO:0000256" key="3">
    <source>
        <dbReference type="ARBA" id="ARBA00022737"/>
    </source>
</evidence>
<dbReference type="Gene3D" id="3.80.10.10">
    <property type="entry name" value="Ribonuclease Inhibitor"/>
    <property type="match status" value="1"/>
</dbReference>
<dbReference type="Pfam" id="PF23598">
    <property type="entry name" value="LRR_14"/>
    <property type="match status" value="1"/>
</dbReference>
<evidence type="ECO:0000259" key="9">
    <source>
        <dbReference type="Pfam" id="PF23559"/>
    </source>
</evidence>
<dbReference type="InterPro" id="IPR044974">
    <property type="entry name" value="Disease_R_plants"/>
</dbReference>
<dbReference type="Pfam" id="PF18052">
    <property type="entry name" value="Rx_N"/>
    <property type="match status" value="1"/>
</dbReference>
<dbReference type="InterPro" id="IPR041118">
    <property type="entry name" value="Rx_N"/>
</dbReference>
<accession>A0ABC9DRX5</accession>
<proteinExistence type="inferred from homology"/>
<evidence type="ECO:0000259" key="10">
    <source>
        <dbReference type="Pfam" id="PF23598"/>
    </source>
</evidence>
<dbReference type="Gene3D" id="1.20.5.4130">
    <property type="match status" value="1"/>
</dbReference>
<keyword evidence="2" id="KW-0433">Leucine-rich repeat</keyword>
<dbReference type="PANTHER" id="PTHR23155">
    <property type="entry name" value="DISEASE RESISTANCE PROTEIN RP"/>
    <property type="match status" value="1"/>
</dbReference>
<reference evidence="12" key="1">
    <citation type="submission" date="2024-06" db="EMBL/GenBank/DDBJ databases">
        <authorList>
            <person name="Ryan C."/>
        </authorList>
    </citation>
    <scope>NUCLEOTIDE SEQUENCE [LARGE SCALE GENOMIC DNA]</scope>
</reference>
<dbReference type="CDD" id="cd14798">
    <property type="entry name" value="RX-CC_like"/>
    <property type="match status" value="1"/>
</dbReference>
<feature type="region of interest" description="Disordered" evidence="7">
    <location>
        <begin position="272"/>
        <end position="297"/>
    </location>
</feature>
<dbReference type="GO" id="GO:0000166">
    <property type="term" value="F:nucleotide binding"/>
    <property type="evidence" value="ECO:0007669"/>
    <property type="project" value="UniProtKB-KW"/>
</dbReference>
<feature type="region of interest" description="Disordered" evidence="7">
    <location>
        <begin position="205"/>
        <end position="230"/>
    </location>
</feature>
<dbReference type="Pfam" id="PF23559">
    <property type="entry name" value="WHD_DRP"/>
    <property type="match status" value="1"/>
</dbReference>
<evidence type="ECO:0000256" key="7">
    <source>
        <dbReference type="SAM" id="MobiDB-lite"/>
    </source>
</evidence>
<organism evidence="11 12">
    <name type="scientific">Urochloa decumbens</name>
    <dbReference type="NCBI Taxonomy" id="240449"/>
    <lineage>
        <taxon>Eukaryota</taxon>
        <taxon>Viridiplantae</taxon>
        <taxon>Streptophyta</taxon>
        <taxon>Embryophyta</taxon>
        <taxon>Tracheophyta</taxon>
        <taxon>Spermatophyta</taxon>
        <taxon>Magnoliopsida</taxon>
        <taxon>Liliopsida</taxon>
        <taxon>Poales</taxon>
        <taxon>Poaceae</taxon>
        <taxon>PACMAD clade</taxon>
        <taxon>Panicoideae</taxon>
        <taxon>Panicodae</taxon>
        <taxon>Paniceae</taxon>
        <taxon>Melinidinae</taxon>
        <taxon>Urochloa</taxon>
    </lineage>
</organism>
<dbReference type="SUPFAM" id="SSF52058">
    <property type="entry name" value="L domain-like"/>
    <property type="match status" value="1"/>
</dbReference>
<feature type="domain" description="Disease resistance protein winged helix" evidence="9">
    <location>
        <begin position="587"/>
        <end position="659"/>
    </location>
</feature>
<dbReference type="InterPro" id="IPR036388">
    <property type="entry name" value="WH-like_DNA-bd_sf"/>
</dbReference>
<keyword evidence="3" id="KW-0677">Repeat</keyword>
<dbReference type="PANTHER" id="PTHR23155:SF1062">
    <property type="entry name" value="OS11G0579400 PROTEIN"/>
    <property type="match status" value="1"/>
</dbReference>
<dbReference type="InterPro" id="IPR058922">
    <property type="entry name" value="WHD_DRP"/>
</dbReference>
<dbReference type="InterPro" id="IPR038005">
    <property type="entry name" value="RX-like_CC"/>
</dbReference>
<dbReference type="Proteomes" id="UP001497457">
    <property type="component" value="Chromosome 34rd"/>
</dbReference>
<keyword evidence="5" id="KW-0611">Plant defense</keyword>
<evidence type="ECO:0000256" key="1">
    <source>
        <dbReference type="ARBA" id="ARBA00008894"/>
    </source>
</evidence>
<dbReference type="GO" id="GO:0006952">
    <property type="term" value="P:defense response"/>
    <property type="evidence" value="ECO:0007669"/>
    <property type="project" value="UniProtKB-KW"/>
</dbReference>
<dbReference type="Gene3D" id="1.10.10.10">
    <property type="entry name" value="Winged helix-like DNA-binding domain superfamily/Winged helix DNA-binding domain"/>
    <property type="match status" value="1"/>
</dbReference>
<evidence type="ECO:0000313" key="11">
    <source>
        <dbReference type="EMBL" id="CAL5043983.1"/>
    </source>
</evidence>
<name>A0ABC9DRX5_9POAL</name>
<reference evidence="11 12" key="2">
    <citation type="submission" date="2024-10" db="EMBL/GenBank/DDBJ databases">
        <authorList>
            <person name="Ryan C."/>
        </authorList>
    </citation>
    <scope>NUCLEOTIDE SEQUENCE [LARGE SCALE GENOMIC DNA]</scope>
</reference>
<feature type="domain" description="Disease resistance N-terminal" evidence="8">
    <location>
        <begin position="9"/>
        <end position="85"/>
    </location>
</feature>
<keyword evidence="6" id="KW-0175">Coiled coil</keyword>